<dbReference type="InterPro" id="IPR027417">
    <property type="entry name" value="P-loop_NTPase"/>
</dbReference>
<feature type="compositionally biased region" description="Low complexity" evidence="5">
    <location>
        <begin position="395"/>
        <end position="405"/>
    </location>
</feature>
<dbReference type="PANTHER" id="PTHR47968">
    <property type="entry name" value="CENTROMERE PROTEIN E"/>
    <property type="match status" value="1"/>
</dbReference>
<dbReference type="GO" id="GO:0007018">
    <property type="term" value="P:microtubule-based movement"/>
    <property type="evidence" value="ECO:0007669"/>
    <property type="project" value="InterPro"/>
</dbReference>
<comment type="caution">
    <text evidence="3">Lacks conserved residue(s) required for the propagation of feature annotation.</text>
</comment>
<dbReference type="EMBL" id="CAJNDS010002440">
    <property type="protein sequence ID" value="CAE7475987.1"/>
    <property type="molecule type" value="Genomic_DNA"/>
</dbReference>
<dbReference type="InterPro" id="IPR036961">
    <property type="entry name" value="Kinesin_motor_dom_sf"/>
</dbReference>
<feature type="coiled-coil region" evidence="4">
    <location>
        <begin position="280"/>
        <end position="349"/>
    </location>
</feature>
<dbReference type="PROSITE" id="PS50067">
    <property type="entry name" value="KINESIN_MOTOR_2"/>
    <property type="match status" value="1"/>
</dbReference>
<evidence type="ECO:0000259" key="6">
    <source>
        <dbReference type="PROSITE" id="PS50067"/>
    </source>
</evidence>
<comment type="similarity">
    <text evidence="3">Belongs to the TRAFAC class myosin-kinesin ATPase superfamily. Kinesin family.</text>
</comment>
<evidence type="ECO:0000256" key="4">
    <source>
        <dbReference type="SAM" id="Coils"/>
    </source>
</evidence>
<keyword evidence="8" id="KW-1185">Reference proteome</keyword>
<dbReference type="Proteomes" id="UP000604046">
    <property type="component" value="Unassembled WGS sequence"/>
</dbReference>
<evidence type="ECO:0000256" key="3">
    <source>
        <dbReference type="PROSITE-ProRule" id="PRU00283"/>
    </source>
</evidence>
<evidence type="ECO:0000313" key="7">
    <source>
        <dbReference type="EMBL" id="CAE7475987.1"/>
    </source>
</evidence>
<evidence type="ECO:0000256" key="2">
    <source>
        <dbReference type="ARBA" id="ARBA00023175"/>
    </source>
</evidence>
<dbReference type="SMART" id="SM00129">
    <property type="entry name" value="KISc"/>
    <property type="match status" value="1"/>
</dbReference>
<feature type="domain" description="Kinesin motor" evidence="6">
    <location>
        <begin position="1"/>
        <end position="271"/>
    </location>
</feature>
<dbReference type="GO" id="GO:0005524">
    <property type="term" value="F:ATP binding"/>
    <property type="evidence" value="ECO:0007669"/>
    <property type="project" value="InterPro"/>
</dbReference>
<dbReference type="InterPro" id="IPR001752">
    <property type="entry name" value="Kinesin_motor_dom"/>
</dbReference>
<dbReference type="AlphaFoldDB" id="A0A812SIU8"/>
<dbReference type="GO" id="GO:0008017">
    <property type="term" value="F:microtubule binding"/>
    <property type="evidence" value="ECO:0007669"/>
    <property type="project" value="InterPro"/>
</dbReference>
<comment type="caution">
    <text evidence="7">The sequence shown here is derived from an EMBL/GenBank/DDBJ whole genome shotgun (WGS) entry which is preliminary data.</text>
</comment>
<dbReference type="InterPro" id="IPR027640">
    <property type="entry name" value="Kinesin-like_fam"/>
</dbReference>
<dbReference type="SUPFAM" id="SSF52540">
    <property type="entry name" value="P-loop containing nucleoside triphosphate hydrolases"/>
    <property type="match status" value="1"/>
</dbReference>
<organism evidence="7 8">
    <name type="scientific">Symbiodinium natans</name>
    <dbReference type="NCBI Taxonomy" id="878477"/>
    <lineage>
        <taxon>Eukaryota</taxon>
        <taxon>Sar</taxon>
        <taxon>Alveolata</taxon>
        <taxon>Dinophyceae</taxon>
        <taxon>Suessiales</taxon>
        <taxon>Symbiodiniaceae</taxon>
        <taxon>Symbiodinium</taxon>
    </lineage>
</organism>
<keyword evidence="2" id="KW-0505">Motor protein</keyword>
<dbReference type="PRINTS" id="PR00380">
    <property type="entry name" value="KINESINHEAVY"/>
</dbReference>
<evidence type="ECO:0000256" key="5">
    <source>
        <dbReference type="SAM" id="MobiDB-lite"/>
    </source>
</evidence>
<sequence length="405" mass="45025">MAKTPRAGGKVDDTIFVGVRLRPFLGYEGKQQCLTPSRNVISVRAPDKKKEYAFDCVDCRVQILEIYNEKVRDLLDDKDTGKSPEIHVHPRIGVYVDGAVDAQVEAVDQVQKLLDSGLSRASVAATARNARSSRGHVVFRLVIERHEEDHTVVTSELFCVDLAGRENEKTTKVTGQNFTELTFINRSLMWLAQCIQALGKQAQARRRSSSVGSEVEGSNRARFRNSKLTLLLINALTGNSKTCLLATVSPALVNLDESLVTLNFASTVKTIKVAARRAERRDTVKLVQSLSEELASLREQLSGSPRNASDLQAQVGTLQNMMESYKTRWEEAEHNAELLRKEKEDALQNLAVSRWKFAQATLKNEARDEPNSARGQETPSQDKDHRDPGARAKASWLSSGWLLGL</sequence>
<evidence type="ECO:0000313" key="8">
    <source>
        <dbReference type="Proteomes" id="UP000604046"/>
    </source>
</evidence>
<keyword evidence="1 4" id="KW-0175">Coiled coil</keyword>
<name>A0A812SIU8_9DINO</name>
<dbReference type="GO" id="GO:0003777">
    <property type="term" value="F:microtubule motor activity"/>
    <property type="evidence" value="ECO:0007669"/>
    <property type="project" value="InterPro"/>
</dbReference>
<dbReference type="PANTHER" id="PTHR47968:SF75">
    <property type="entry name" value="CENTROMERE-ASSOCIATED PROTEIN E"/>
    <property type="match status" value="1"/>
</dbReference>
<evidence type="ECO:0000256" key="1">
    <source>
        <dbReference type="ARBA" id="ARBA00023054"/>
    </source>
</evidence>
<feature type="compositionally biased region" description="Basic and acidic residues" evidence="5">
    <location>
        <begin position="380"/>
        <end position="390"/>
    </location>
</feature>
<dbReference type="Gene3D" id="3.40.850.10">
    <property type="entry name" value="Kinesin motor domain"/>
    <property type="match status" value="1"/>
</dbReference>
<feature type="region of interest" description="Disordered" evidence="5">
    <location>
        <begin position="363"/>
        <end position="405"/>
    </location>
</feature>
<protein>
    <submittedName>
        <fullName evidence="7">KIF13B protein</fullName>
    </submittedName>
</protein>
<reference evidence="7" key="1">
    <citation type="submission" date="2021-02" db="EMBL/GenBank/DDBJ databases">
        <authorList>
            <person name="Dougan E. K."/>
            <person name="Rhodes N."/>
            <person name="Thang M."/>
            <person name="Chan C."/>
        </authorList>
    </citation>
    <scope>NUCLEOTIDE SEQUENCE</scope>
</reference>
<accession>A0A812SIU8</accession>
<gene>
    <name evidence="7" type="primary">KIF13B</name>
    <name evidence="7" type="ORF">SNAT2548_LOCUS26737</name>
</gene>
<proteinExistence type="inferred from homology"/>
<dbReference type="Pfam" id="PF00225">
    <property type="entry name" value="Kinesin"/>
    <property type="match status" value="1"/>
</dbReference>